<dbReference type="Proteomes" id="UP000194841">
    <property type="component" value="Unassembled WGS sequence"/>
</dbReference>
<reference evidence="1 2" key="1">
    <citation type="submission" date="2017-02" db="EMBL/GenBank/DDBJ databases">
        <title>Pseudoalteromonas ulvae TC14 Genome.</title>
        <authorList>
            <person name="Molmeret M."/>
        </authorList>
    </citation>
    <scope>NUCLEOTIDE SEQUENCE [LARGE SCALE GENOMIC DNA]</scope>
    <source>
        <strain evidence="1">TC14</strain>
    </source>
</reference>
<accession>A0A244CWE8</accession>
<name>A0A244CWE8_PSEDV</name>
<dbReference type="OrthoDB" id="5771089at2"/>
<protein>
    <submittedName>
        <fullName evidence="1">Uncharacterized protein</fullName>
    </submittedName>
</protein>
<evidence type="ECO:0000313" key="2">
    <source>
        <dbReference type="Proteomes" id="UP000194841"/>
    </source>
</evidence>
<dbReference type="AlphaFoldDB" id="A0A244CWE8"/>
<keyword evidence="2" id="KW-1185">Reference proteome</keyword>
<proteinExistence type="predicted"/>
<dbReference type="EMBL" id="MWPV01000001">
    <property type="protein sequence ID" value="OUL59756.1"/>
    <property type="molecule type" value="Genomic_DNA"/>
</dbReference>
<gene>
    <name evidence="1" type="ORF">B1199_05975</name>
</gene>
<comment type="caution">
    <text evidence="1">The sequence shown here is derived from an EMBL/GenBank/DDBJ whole genome shotgun (WGS) entry which is preliminary data.</text>
</comment>
<evidence type="ECO:0000313" key="1">
    <source>
        <dbReference type="EMBL" id="OUL59756.1"/>
    </source>
</evidence>
<dbReference type="RefSeq" id="WP_086743147.1">
    <property type="nucleotide sequence ID" value="NZ_MWPV01000001.1"/>
</dbReference>
<sequence>MSALLNLPQQERRNDSLNFDAFWNLLTLAQKLALNKLNQYGYQLAFTRAESGSHLAVAQCDSAFATIDFEGEVNLNPTLTLR</sequence>
<organism evidence="1 2">
    <name type="scientific">Pseudoalteromonas ulvae</name>
    <dbReference type="NCBI Taxonomy" id="107327"/>
    <lineage>
        <taxon>Bacteria</taxon>
        <taxon>Pseudomonadati</taxon>
        <taxon>Pseudomonadota</taxon>
        <taxon>Gammaproteobacteria</taxon>
        <taxon>Alteromonadales</taxon>
        <taxon>Pseudoalteromonadaceae</taxon>
        <taxon>Pseudoalteromonas</taxon>
    </lineage>
</organism>